<keyword evidence="2" id="KW-1185">Reference proteome</keyword>
<organism evidence="1 2">
    <name type="scientific">Flavobacterium humi</name>
    <dbReference type="NCBI Taxonomy" id="2562683"/>
    <lineage>
        <taxon>Bacteria</taxon>
        <taxon>Pseudomonadati</taxon>
        <taxon>Bacteroidota</taxon>
        <taxon>Flavobacteriia</taxon>
        <taxon>Flavobacteriales</taxon>
        <taxon>Flavobacteriaceae</taxon>
        <taxon>Flavobacterium</taxon>
    </lineage>
</organism>
<comment type="caution">
    <text evidence="1">The sequence shown here is derived from an EMBL/GenBank/DDBJ whole genome shotgun (WGS) entry which is preliminary data.</text>
</comment>
<accession>A0A4Z0L7A4</accession>
<dbReference type="EMBL" id="SRLH01000004">
    <property type="protein sequence ID" value="TGD58121.1"/>
    <property type="molecule type" value="Genomic_DNA"/>
</dbReference>
<name>A0A4Z0L7A4_9FLAO</name>
<protein>
    <recommendedName>
        <fullName evidence="3">Lipocalin-like domain-containing protein</fullName>
    </recommendedName>
</protein>
<reference evidence="1 2" key="1">
    <citation type="submission" date="2019-04" db="EMBL/GenBank/DDBJ databases">
        <title>Flavobacterium sp. strain DS2-A Genome sequencing and assembly.</title>
        <authorList>
            <person name="Kim I."/>
        </authorList>
    </citation>
    <scope>NUCLEOTIDE SEQUENCE [LARGE SCALE GENOMIC DNA]</scope>
    <source>
        <strain evidence="1 2">DS2-A</strain>
    </source>
</reference>
<evidence type="ECO:0000313" key="1">
    <source>
        <dbReference type="EMBL" id="TGD58121.1"/>
    </source>
</evidence>
<sequence>MDVQNISGSYVYRSLLNSPYLGEDFYKLKFGEGLMTITQQENGDFTGDFDMGDNYLMTLEGTVYNDGTNTNFKMRAIGVDTTPTKGWIYDYQGIVVPDWPNGIDQILTVVGSVIRVVDHGISKAGVTATFYMVYRG</sequence>
<proteinExistence type="predicted"/>
<dbReference type="Proteomes" id="UP000297407">
    <property type="component" value="Unassembled WGS sequence"/>
</dbReference>
<evidence type="ECO:0000313" key="2">
    <source>
        <dbReference type="Proteomes" id="UP000297407"/>
    </source>
</evidence>
<dbReference type="OrthoDB" id="670612at2"/>
<dbReference type="AlphaFoldDB" id="A0A4Z0L7A4"/>
<evidence type="ECO:0008006" key="3">
    <source>
        <dbReference type="Google" id="ProtNLM"/>
    </source>
</evidence>
<dbReference type="RefSeq" id="WP_135526291.1">
    <property type="nucleotide sequence ID" value="NZ_SRLH01000004.1"/>
</dbReference>
<gene>
    <name evidence="1" type="ORF">E4635_08945</name>
</gene>